<dbReference type="RefSeq" id="WP_035377643.1">
    <property type="nucleotide sequence ID" value="NZ_JACAOJ010000010.1"/>
</dbReference>
<dbReference type="InterPro" id="IPR052894">
    <property type="entry name" value="AsmA-related"/>
</dbReference>
<dbReference type="PANTHER" id="PTHR30441:SF8">
    <property type="entry name" value="DUF748 DOMAIN-CONTAINING PROTEIN"/>
    <property type="match status" value="1"/>
</dbReference>
<dbReference type="GeneID" id="89477073"/>
<name>A0A094YXF8_9PROT</name>
<dbReference type="PATRIC" id="fig|104102.7.peg.372"/>
<protein>
    <submittedName>
        <fullName evidence="2">Uncharacterized protein</fullName>
    </submittedName>
</protein>
<sequence length="1082" mass="115676">MTSTGQDLRRPLHKRVLRVLTVLALAVLLLPFLVVAGLMLRMVFGPVNITPLARPFLPVTVMPGAPHQPPAARLTLGRAELRWNGLHDGWSTPVMLDLHNLRILKTDSTSPDTIEDARITLAPLAMLHGSLALRTVDIEGVRLALRRGKDGSVGLDVNAPSVPPDQSQNNALDPLGIERLSVHNARVTVNDQLTGTRWLATPFDTTLHLLPVAGKNGVTGTVTFSITGEETHARLDLTASGTRTPENTVTWHLSVAPTQPAGFAKLSPALKDVGNTVSLNGDAIFAPAPHSFWLLPHALDLLADIGKGPLTVAHSHYLLNHGTAAVHLDLNHASQSHIPATLSLTALRLDLLDPNQPDAAAEGITVNGHATLSASDLFSPQALSGQASLEIPQIDFANIAQFWPEKAAKGGRLWVKKNITQGLAHDLHVAASLHSDTGWNGLNVTGITGGVDATGLTVHWLRPISPLQGMNAHLEVDGMDKLHITFDHAYQLVNRADKNVGATGIGRVEAGPGSMDITGLTKKDQDGTIKTALRGNLRDILALLAEPRLHLLSRHPISFTKPSGNASVMLSLTLPLESDVTTDQMTINAHADLTHTYLGNVVMGRAITNGRIQIDATAQNLNLTGHAALGGLPSDVSYFMDFRSLSPTEVAEKAHAITHITPPTAIAAGFAVGDHFYGSAELQTDYTRLANNTGTVGLNLNLTPAKILIPLWHKAAGRKAQVSAELALVDGHITAVNKLLATGPNLDVRGQARLRPNRPPELLISSFWIDRSTGHARLMLPYAAQDKTIRVGVYASTLDLSPLMEGDPTAPKPASTGYHVPEAATGTIHGPPGNAWVIDLQADSLFYNQTRQPLKGVKAHFEDNGMRLESMHFTMRGPSPVAMHLTPNGSKRSLHVAIPDMGAFLAAFNILPNVEGGQATLQGNFDDTLPSAPFKGVLNITPFVLTKTPSTVLIARNLSLYGWINARKAPEFEISRLTMPVTFKDGVLGIQEGRAGNDALGATLEGKVDLDRNVLDLNGTVVPAFALNKLPGKLPAIGRLFSPEKDGGLVAMKFGISGKLDNPDLHVNPYSIFLPGMLRKLF</sequence>
<keyword evidence="1" id="KW-0472">Membrane</keyword>
<dbReference type="PANTHER" id="PTHR30441">
    <property type="entry name" value="DUF748 DOMAIN-CONTAINING PROTEIN"/>
    <property type="match status" value="1"/>
</dbReference>
<dbReference type="STRING" id="104102.AtDm6_0376"/>
<keyword evidence="1" id="KW-0812">Transmembrane</keyword>
<comment type="caution">
    <text evidence="2">The sequence shown here is derived from an EMBL/GenBank/DDBJ whole genome shotgun (WGS) entry which is preliminary data.</text>
</comment>
<keyword evidence="1" id="KW-1133">Transmembrane helix</keyword>
<dbReference type="GO" id="GO:0005886">
    <property type="term" value="C:plasma membrane"/>
    <property type="evidence" value="ECO:0007669"/>
    <property type="project" value="TreeGrafter"/>
</dbReference>
<proteinExistence type="predicted"/>
<dbReference type="GO" id="GO:0090313">
    <property type="term" value="P:regulation of protein targeting to membrane"/>
    <property type="evidence" value="ECO:0007669"/>
    <property type="project" value="TreeGrafter"/>
</dbReference>
<evidence type="ECO:0000313" key="2">
    <source>
        <dbReference type="EMBL" id="KGB26097.1"/>
    </source>
</evidence>
<feature type="transmembrane region" description="Helical" evidence="1">
    <location>
        <begin position="20"/>
        <end position="44"/>
    </location>
</feature>
<organism evidence="2 3">
    <name type="scientific">Acetobacter tropicalis</name>
    <dbReference type="NCBI Taxonomy" id="104102"/>
    <lineage>
        <taxon>Bacteria</taxon>
        <taxon>Pseudomonadati</taxon>
        <taxon>Pseudomonadota</taxon>
        <taxon>Alphaproteobacteria</taxon>
        <taxon>Acetobacterales</taxon>
        <taxon>Acetobacteraceae</taxon>
        <taxon>Acetobacter</taxon>
    </lineage>
</organism>
<evidence type="ECO:0000313" key="3">
    <source>
        <dbReference type="Proteomes" id="UP000029448"/>
    </source>
</evidence>
<gene>
    <name evidence="2" type="ORF">AtDm6_0376</name>
</gene>
<reference evidence="2 3" key="1">
    <citation type="submission" date="2014-06" db="EMBL/GenBank/DDBJ databases">
        <title>Functional and comparative genomic analyses of the Drosophila gut microbiota identify candidate symbiosis factors.</title>
        <authorList>
            <person name="Newell P.D."/>
            <person name="Chaston J.M."/>
            <person name="Douglas A.E."/>
        </authorList>
    </citation>
    <scope>NUCLEOTIDE SEQUENCE [LARGE SCALE GENOMIC DNA]</scope>
    <source>
        <strain evidence="2 3">DmCS_006</strain>
    </source>
</reference>
<dbReference type="AlphaFoldDB" id="A0A094YXF8"/>
<accession>A0A094YXF8</accession>
<dbReference type="Proteomes" id="UP000029448">
    <property type="component" value="Unassembled WGS sequence"/>
</dbReference>
<evidence type="ECO:0000256" key="1">
    <source>
        <dbReference type="SAM" id="Phobius"/>
    </source>
</evidence>
<keyword evidence="3" id="KW-1185">Reference proteome</keyword>
<dbReference type="EMBL" id="JOKM01000017">
    <property type="protein sequence ID" value="KGB26097.1"/>
    <property type="molecule type" value="Genomic_DNA"/>
</dbReference>